<comment type="catalytic activity">
    <reaction evidence="1">
        <text>Hydrolysis of terminal, non-reducing alpha-D-galactose residues in alpha-D-galactosides, including galactose oligosaccharides, galactomannans and galactolipids.</text>
        <dbReference type="EC" id="3.2.1.22"/>
    </reaction>
</comment>
<evidence type="ECO:0000313" key="5">
    <source>
        <dbReference type="EMBL" id="GFF16254.1"/>
    </source>
</evidence>
<dbReference type="OrthoDB" id="4664297at2759"/>
<dbReference type="InterPro" id="IPR013785">
    <property type="entry name" value="Aldolase_TIM"/>
</dbReference>
<dbReference type="GO" id="GO:0047274">
    <property type="term" value="F:galactinol-sucrose galactosyltransferase activity"/>
    <property type="evidence" value="ECO:0007669"/>
    <property type="project" value="UniProtKB-EC"/>
</dbReference>
<dbReference type="Gene3D" id="3.20.20.70">
    <property type="entry name" value="Aldolase class I"/>
    <property type="match status" value="1"/>
</dbReference>
<dbReference type="Proteomes" id="UP000452235">
    <property type="component" value="Unassembled WGS sequence"/>
</dbReference>
<keyword evidence="3" id="KW-0119">Carbohydrate metabolism</keyword>
<dbReference type="PANTHER" id="PTHR31268:SF32">
    <property type="entry name" value="GALACTINOL--SUCROSE GALACTOSYLTRANSFERASE 2-RELATED"/>
    <property type="match status" value="1"/>
</dbReference>
<gene>
    <name evidence="5" type="ORF">ATEIFO6365_0005044400</name>
</gene>
<evidence type="ECO:0000256" key="1">
    <source>
        <dbReference type="ARBA" id="ARBA00001255"/>
    </source>
</evidence>
<comment type="catalytic activity">
    <reaction evidence="4">
        <text>alpha-D-galactosyl-(1-&gt;3)-1D-myo-inositol + sucrose = raffinose + myo-inositol</text>
        <dbReference type="Rhea" id="RHEA:20161"/>
        <dbReference type="ChEBI" id="CHEBI:16634"/>
        <dbReference type="ChEBI" id="CHEBI:17268"/>
        <dbReference type="ChEBI" id="CHEBI:17505"/>
        <dbReference type="ChEBI" id="CHEBI:17992"/>
        <dbReference type="EC" id="2.4.1.82"/>
    </reaction>
</comment>
<comment type="similarity">
    <text evidence="2">Belongs to the glycosyl hydrolases 36 family.</text>
</comment>
<evidence type="ECO:0000256" key="3">
    <source>
        <dbReference type="ARBA" id="ARBA00023277"/>
    </source>
</evidence>
<proteinExistence type="inferred from homology"/>
<dbReference type="InterPro" id="IPR017853">
    <property type="entry name" value="GH"/>
</dbReference>
<evidence type="ECO:0000256" key="4">
    <source>
        <dbReference type="ARBA" id="ARBA00049426"/>
    </source>
</evidence>
<dbReference type="InterPro" id="IPR008811">
    <property type="entry name" value="Glycosyl_hydrolases_36"/>
</dbReference>
<sequence>MSLFSRVTCSPALGQVTCPQRVQKTLGSNEDDRLRFTVVIESSIEFPEQPWEAQIWHNIASQEWIALPLRKCQNVTPLLSGNDAEHHYYRHVFSEELILPPNGGYGQFTVRFRACPTADWQWVNQIQQSNDGQIVFPPRTPVFESNTDDLSRYFSDLSNDVEVQPRKSEAPGSALWHISGDTQPADGSEPGLRDIVLGTPTSLVRYFALVRIWTPWLGPRHGRQKFRLTEDAIICSFLRADGVHVVLLAISGTDNVLTVLGSGANGEVIVKTKSDSDQPSNFQVLASAADSFDVAMSAVVYEARKAVRPYGADELERVPTPVSPLGDDVVLVEKDPETQWLSEWYDALTYCTWNGLGQNLTEDKILRALDTLEKNGIQIANLMIDDNWQSLDRENEVQFKRAWQRFEANKHGFPYGLKHTVENIRRKYPKIAHIGVWHAMFGYWGGISRTGELATQYKTKEIDIVDPCAGGPIAHAFEKGSLLIIDPEDVQRFYDDFYDFLRSIGIGAVKADAQFFLDLVKNADDRRDIINAYQDAFSISSLRHFGTKTLSCMSQFPQAIFHSQLPTNKPTIPLRNSDDFFPEVPASHPWHIFCNAHNALLTRHLNVLPDWDMFQTSHPYASFHAAARCVSGGPIYITDEPGKHDIALIDSITAPTTNGRTVILRPGLVGRTIDTYHDYNEGHMLRVGTYCGWAQTGSGILGLFNISSSSTSSIISLLDFPGIHEGYNGKYLVRAYTSGKVTEPMRPGDDNSTVAVNLDHKGWEILTTYPLHTRIMKGDKECSVAILGLLGKMTGAAAIVNSDIQVEPNGRLRCDISLKALGTLGVYFSLLPEWSVEENFMAMILGRPVPRKTVKKDGGSDTTILAVDVLTAWREMRLNPGWSNEVIVQIFVG</sequence>
<dbReference type="Pfam" id="PF05691">
    <property type="entry name" value="Raffinose_syn"/>
    <property type="match status" value="1"/>
</dbReference>
<organism evidence="5 6">
    <name type="scientific">Aspergillus terreus</name>
    <dbReference type="NCBI Taxonomy" id="33178"/>
    <lineage>
        <taxon>Eukaryota</taxon>
        <taxon>Fungi</taxon>
        <taxon>Dikarya</taxon>
        <taxon>Ascomycota</taxon>
        <taxon>Pezizomycotina</taxon>
        <taxon>Eurotiomycetes</taxon>
        <taxon>Eurotiomycetidae</taxon>
        <taxon>Eurotiales</taxon>
        <taxon>Aspergillaceae</taxon>
        <taxon>Aspergillus</taxon>
        <taxon>Aspergillus subgen. Circumdati</taxon>
    </lineage>
</organism>
<evidence type="ECO:0000313" key="6">
    <source>
        <dbReference type="Proteomes" id="UP000452235"/>
    </source>
</evidence>
<name>A0A5M3Z1A2_ASPTE</name>
<dbReference type="SUPFAM" id="SSF51445">
    <property type="entry name" value="(Trans)glycosidases"/>
    <property type="match status" value="1"/>
</dbReference>
<protein>
    <submittedName>
        <fullName evidence="5">Raffinose synthase protein Sip1</fullName>
    </submittedName>
</protein>
<evidence type="ECO:0000256" key="2">
    <source>
        <dbReference type="ARBA" id="ARBA00007240"/>
    </source>
</evidence>
<reference evidence="5 6" key="1">
    <citation type="submission" date="2020-01" db="EMBL/GenBank/DDBJ databases">
        <title>Aspergillus terreus IFO 6365 whole genome shotgun sequence.</title>
        <authorList>
            <person name="Kanamasa S."/>
            <person name="Takahashi H."/>
        </authorList>
    </citation>
    <scope>NUCLEOTIDE SEQUENCE [LARGE SCALE GENOMIC DNA]</scope>
    <source>
        <strain evidence="5 6">IFO 6365</strain>
    </source>
</reference>
<dbReference type="PANTHER" id="PTHR31268">
    <property type="match status" value="1"/>
</dbReference>
<dbReference type="FunFam" id="3.20.20.70:FF:000222">
    <property type="entry name" value="Raffinose synthase Sip1 protein"/>
    <property type="match status" value="1"/>
</dbReference>
<dbReference type="EMBL" id="BLJY01000005">
    <property type="protein sequence ID" value="GFF16254.1"/>
    <property type="molecule type" value="Genomic_DNA"/>
</dbReference>
<keyword evidence="6" id="KW-1185">Reference proteome</keyword>
<dbReference type="GO" id="GO:0004557">
    <property type="term" value="F:alpha-galactosidase activity"/>
    <property type="evidence" value="ECO:0007669"/>
    <property type="project" value="UniProtKB-EC"/>
</dbReference>
<dbReference type="AlphaFoldDB" id="A0A5M3Z1A2"/>
<comment type="caution">
    <text evidence="5">The sequence shown here is derived from an EMBL/GenBank/DDBJ whole genome shotgun (WGS) entry which is preliminary data.</text>
</comment>
<dbReference type="VEuPathDB" id="FungiDB:ATEG_05379"/>
<accession>A0A5M3Z1A2</accession>